<dbReference type="EMBL" id="CVQI01034828">
    <property type="protein sequence ID" value="CRK45456.1"/>
    <property type="molecule type" value="Genomic_DNA"/>
</dbReference>
<dbReference type="Proteomes" id="UP000045706">
    <property type="component" value="Unassembled WGS sequence"/>
</dbReference>
<evidence type="ECO:0000313" key="4">
    <source>
        <dbReference type="Proteomes" id="UP000044602"/>
    </source>
</evidence>
<reference evidence="4 5" key="1">
    <citation type="submission" date="2015-05" db="EMBL/GenBank/DDBJ databases">
        <authorList>
            <person name="Fogelqvist Johan"/>
        </authorList>
    </citation>
    <scope>NUCLEOTIDE SEQUENCE [LARGE SCALE GENOMIC DNA]</scope>
    <source>
        <strain evidence="2">VL1</strain>
        <strain evidence="3">VL2</strain>
    </source>
</reference>
<protein>
    <submittedName>
        <fullName evidence="2">Uncharacterized protein</fullName>
    </submittedName>
</protein>
<evidence type="ECO:0000256" key="1">
    <source>
        <dbReference type="SAM" id="MobiDB-lite"/>
    </source>
</evidence>
<proteinExistence type="predicted"/>
<keyword evidence="4" id="KW-1185">Reference proteome</keyword>
<evidence type="ECO:0000313" key="2">
    <source>
        <dbReference type="EMBL" id="CRK37877.1"/>
    </source>
</evidence>
<gene>
    <name evidence="2" type="ORF">BN1708_007542</name>
    <name evidence="3" type="ORF">BN1723_006622</name>
</gene>
<dbReference type="Proteomes" id="UP000044602">
    <property type="component" value="Unassembled WGS sequence"/>
</dbReference>
<organism evidence="2 4">
    <name type="scientific">Verticillium longisporum</name>
    <name type="common">Verticillium dahliae var. longisporum</name>
    <dbReference type="NCBI Taxonomy" id="100787"/>
    <lineage>
        <taxon>Eukaryota</taxon>
        <taxon>Fungi</taxon>
        <taxon>Dikarya</taxon>
        <taxon>Ascomycota</taxon>
        <taxon>Pezizomycotina</taxon>
        <taxon>Sordariomycetes</taxon>
        <taxon>Hypocreomycetidae</taxon>
        <taxon>Glomerellales</taxon>
        <taxon>Plectosphaerellaceae</taxon>
        <taxon>Verticillium</taxon>
    </lineage>
</organism>
<dbReference type="AlphaFoldDB" id="A0A0G4MUN4"/>
<evidence type="ECO:0000313" key="3">
    <source>
        <dbReference type="EMBL" id="CRK45456.1"/>
    </source>
</evidence>
<feature type="region of interest" description="Disordered" evidence="1">
    <location>
        <begin position="1"/>
        <end position="42"/>
    </location>
</feature>
<name>A0A0G4MUN4_VERLO</name>
<dbReference type="EMBL" id="CVQH01025083">
    <property type="protein sequence ID" value="CRK37877.1"/>
    <property type="molecule type" value="Genomic_DNA"/>
</dbReference>
<sequence length="137" mass="15061">MSGTSCRRSAKKDMKHSTALHRGWASLDQDGGPLPEWPPPHLTMASRKGVGEAALGNLIGRSVQIIPVGVSYPLPSLHPPEVLRLAANPQWYDKRERGVPATACQGRHVRDCLRHKLRRLYPGAVLTLSFRVSGLEI</sequence>
<evidence type="ECO:0000313" key="5">
    <source>
        <dbReference type="Proteomes" id="UP000045706"/>
    </source>
</evidence>
<accession>A0A0G4MUN4</accession>